<feature type="domain" description="Clp R" evidence="1">
    <location>
        <begin position="8"/>
        <end position="39"/>
    </location>
</feature>
<dbReference type="EMBL" id="JBDZYD010000017">
    <property type="protein sequence ID" value="MEQ0565005.1"/>
    <property type="molecule type" value="Genomic_DNA"/>
</dbReference>
<dbReference type="RefSeq" id="WP_348956091.1">
    <property type="nucleotide sequence ID" value="NZ_JBDZYD010000017.1"/>
</dbReference>
<dbReference type="Pfam" id="PF02861">
    <property type="entry name" value="Clp_N"/>
    <property type="match status" value="1"/>
</dbReference>
<keyword evidence="3" id="KW-1185">Reference proteome</keyword>
<sequence length="223" mass="24007">MFGGDHPAVGQVFRRAAELAREFGHSRVGSEHLLLALTEGPLSGLTGIERAVHLAAPDGAGVAADREAFTALGIDLGPLPAQLADRPPAREPLLPLGVARVRRRCARAKPPIGLDVQAAYAASLRLALARRERQHRVEHLALALVALDPGTDWVLRTAGADRRALLARLASAFPPPRRNPLLRAERRAGCRARCRDIVRRYQHTTGRMAVTPSALSDLVLRAG</sequence>
<protein>
    <submittedName>
        <fullName evidence="2">Clp protease N-terminal domain-containing protein</fullName>
    </submittedName>
</protein>
<dbReference type="GO" id="GO:0006508">
    <property type="term" value="P:proteolysis"/>
    <property type="evidence" value="ECO:0007669"/>
    <property type="project" value="UniProtKB-KW"/>
</dbReference>
<organism evidence="2 3">
    <name type="scientific">Amycolatopsis melonis</name>
    <dbReference type="NCBI Taxonomy" id="3156488"/>
    <lineage>
        <taxon>Bacteria</taxon>
        <taxon>Bacillati</taxon>
        <taxon>Actinomycetota</taxon>
        <taxon>Actinomycetes</taxon>
        <taxon>Pseudonocardiales</taxon>
        <taxon>Pseudonocardiaceae</taxon>
        <taxon>Amycolatopsis</taxon>
    </lineage>
</organism>
<dbReference type="SUPFAM" id="SSF81923">
    <property type="entry name" value="Double Clp-N motif"/>
    <property type="match status" value="1"/>
</dbReference>
<dbReference type="InterPro" id="IPR004176">
    <property type="entry name" value="Clp_R_N"/>
</dbReference>
<reference evidence="2 3" key="1">
    <citation type="submission" date="2024-05" db="EMBL/GenBank/DDBJ databases">
        <authorList>
            <person name="Zhao H."/>
            <person name="Xu Y."/>
            <person name="Lin S."/>
            <person name="Spain J.C."/>
            <person name="Zhou N.-Y."/>
        </authorList>
    </citation>
    <scope>NUCLEOTIDE SEQUENCE [LARGE SCALE GENOMIC DNA]</scope>
    <source>
        <strain evidence="2 3">NEAU-NG30</strain>
    </source>
</reference>
<dbReference type="Proteomes" id="UP001440984">
    <property type="component" value="Unassembled WGS sequence"/>
</dbReference>
<keyword evidence="2" id="KW-0378">Hydrolase</keyword>
<dbReference type="InterPro" id="IPR036628">
    <property type="entry name" value="Clp_N_dom_sf"/>
</dbReference>
<evidence type="ECO:0000313" key="3">
    <source>
        <dbReference type="Proteomes" id="UP001440984"/>
    </source>
</evidence>
<evidence type="ECO:0000313" key="2">
    <source>
        <dbReference type="EMBL" id="MEQ0565005.1"/>
    </source>
</evidence>
<evidence type="ECO:0000259" key="1">
    <source>
        <dbReference type="Pfam" id="PF02861"/>
    </source>
</evidence>
<accession>A0ABV0LRR8</accession>
<proteinExistence type="predicted"/>
<gene>
    <name evidence="2" type="ORF">ABJI51_38510</name>
</gene>
<dbReference type="Gene3D" id="1.10.1780.10">
    <property type="entry name" value="Clp, N-terminal domain"/>
    <property type="match status" value="1"/>
</dbReference>
<dbReference type="GO" id="GO:0008233">
    <property type="term" value="F:peptidase activity"/>
    <property type="evidence" value="ECO:0007669"/>
    <property type="project" value="UniProtKB-KW"/>
</dbReference>
<name>A0ABV0LRR8_9PSEU</name>
<keyword evidence="2" id="KW-0645">Protease</keyword>
<comment type="caution">
    <text evidence="2">The sequence shown here is derived from an EMBL/GenBank/DDBJ whole genome shotgun (WGS) entry which is preliminary data.</text>
</comment>